<dbReference type="EMBL" id="CP141614">
    <property type="protein sequence ID" value="WRP15560.1"/>
    <property type="molecule type" value="Genomic_DNA"/>
</dbReference>
<dbReference type="Pfam" id="PF21686">
    <property type="entry name" value="LigD_Prim-Pol"/>
    <property type="match status" value="1"/>
</dbReference>
<dbReference type="Proteomes" id="UP001333102">
    <property type="component" value="Chromosome"/>
</dbReference>
<evidence type="ECO:0000313" key="2">
    <source>
        <dbReference type="EMBL" id="WRP15560.1"/>
    </source>
</evidence>
<dbReference type="RefSeq" id="WP_324669966.1">
    <property type="nucleotide sequence ID" value="NZ_CP141614.1"/>
</dbReference>
<evidence type="ECO:0000259" key="1">
    <source>
        <dbReference type="Pfam" id="PF21686"/>
    </source>
</evidence>
<dbReference type="InterPro" id="IPR052171">
    <property type="entry name" value="NHEJ_LigD"/>
</dbReference>
<feature type="domain" description="DNA ligase D polymerase" evidence="1">
    <location>
        <begin position="36"/>
        <end position="286"/>
    </location>
</feature>
<name>A0ABZ1BSX2_9FIRM</name>
<evidence type="ECO:0000313" key="3">
    <source>
        <dbReference type="Proteomes" id="UP001333102"/>
    </source>
</evidence>
<keyword evidence="3" id="KW-1185">Reference proteome</keyword>
<dbReference type="EC" id="6.5.1.1" evidence="2"/>
<proteinExistence type="predicted"/>
<dbReference type="PANTHER" id="PTHR42705">
    <property type="entry name" value="BIFUNCTIONAL NON-HOMOLOGOUS END JOINING PROTEIN LIGD"/>
    <property type="match status" value="1"/>
</dbReference>
<dbReference type="GO" id="GO:0003910">
    <property type="term" value="F:DNA ligase (ATP) activity"/>
    <property type="evidence" value="ECO:0007669"/>
    <property type="project" value="UniProtKB-EC"/>
</dbReference>
<dbReference type="InterPro" id="IPR014145">
    <property type="entry name" value="LigD_pol_dom"/>
</dbReference>
<accession>A0ABZ1BSX2</accession>
<sequence>MSAASRGGRCVVLPVEGREVRLTHPDRLLWPREGITKAQLVEYYLQVAPLMLPHLVDRPLVLTRYPQGIEGPSFYQKQAPHPRPAWVRTCPIAHEQRVVDYVVADSPATLAWLGNLAAVELHPWMSTVADPEHPDLLVIDLDPDPPSGFEESRRVALWLRPALEALGLQAVPKLSGATGVHVCIPLVPRHPYAVTSRVAAVIGQVLADLRPDLVTAERLVRRRQGRVYVDPYQNLRGKTVVGPYSPRPMPGAPVSVPVTWEELQHVCPSDFTVANWSRWLPGRRDPLIEARRRPQSLEPLLRRGLVEARPERA</sequence>
<dbReference type="Gene3D" id="3.90.920.10">
    <property type="entry name" value="DNA primase, PRIM domain"/>
    <property type="match status" value="1"/>
</dbReference>
<dbReference type="NCBIfam" id="TIGR02778">
    <property type="entry name" value="ligD_pol"/>
    <property type="match status" value="1"/>
</dbReference>
<dbReference type="PANTHER" id="PTHR42705:SF3">
    <property type="entry name" value="ATP-DEPENDENT DNA LIGASE"/>
    <property type="match status" value="1"/>
</dbReference>
<dbReference type="CDD" id="cd04861">
    <property type="entry name" value="LigD_Pol_like"/>
    <property type="match status" value="1"/>
</dbReference>
<gene>
    <name evidence="2" type="primary">ligD</name>
    <name evidence="2" type="ORF">VLY81_05180</name>
</gene>
<reference evidence="3" key="1">
    <citation type="submission" date="2023-12" db="EMBL/GenBank/DDBJ databases">
        <title>Novel isolates from deep terrestrial aquifers shed light on the physiology and ecology of the class Limnochordia.</title>
        <authorList>
            <person name="Karnachuk O.V."/>
            <person name="Lukina A.P."/>
            <person name="Avakyan M.R."/>
            <person name="Kadnikov V."/>
            <person name="Begmatov S."/>
            <person name="Beletsky A.V."/>
            <person name="Mardanov A.V."/>
            <person name="Ravin N.V."/>
        </authorList>
    </citation>
    <scope>NUCLEOTIDE SEQUENCE [LARGE SCALE GENOMIC DNA]</scope>
    <source>
        <strain evidence="3">LN</strain>
    </source>
</reference>
<keyword evidence="2" id="KW-0436">Ligase</keyword>
<organism evidence="2 3">
    <name type="scientific">Geochorda subterranea</name>
    <dbReference type="NCBI Taxonomy" id="3109564"/>
    <lineage>
        <taxon>Bacteria</taxon>
        <taxon>Bacillati</taxon>
        <taxon>Bacillota</taxon>
        <taxon>Limnochordia</taxon>
        <taxon>Limnochordales</taxon>
        <taxon>Geochordaceae</taxon>
        <taxon>Geochorda</taxon>
    </lineage>
</organism>
<protein>
    <submittedName>
        <fullName evidence="2">Non-homologous end-joining DNA ligase</fullName>
        <ecNumber evidence="2">6.5.1.1</ecNumber>
    </submittedName>
</protein>